<evidence type="ECO:0000256" key="1">
    <source>
        <dbReference type="ARBA" id="ARBA00022722"/>
    </source>
</evidence>
<dbReference type="CDD" id="cd00221">
    <property type="entry name" value="Vsr"/>
    <property type="match status" value="1"/>
</dbReference>
<organism evidence="7 8">
    <name type="scientific">Alteriqipengyuania halimionae</name>
    <dbReference type="NCBI Taxonomy" id="1926630"/>
    <lineage>
        <taxon>Bacteria</taxon>
        <taxon>Pseudomonadati</taxon>
        <taxon>Pseudomonadota</taxon>
        <taxon>Alphaproteobacteria</taxon>
        <taxon>Sphingomonadales</taxon>
        <taxon>Erythrobacteraceae</taxon>
        <taxon>Alteriqipengyuania</taxon>
    </lineage>
</organism>
<dbReference type="AlphaFoldDB" id="A0A6I4U5E0"/>
<accession>A0A6I4U5E0</accession>
<dbReference type="InterPro" id="IPR011335">
    <property type="entry name" value="Restrct_endonuc-II-like"/>
</dbReference>
<dbReference type="Pfam" id="PF03852">
    <property type="entry name" value="Vsr"/>
    <property type="match status" value="1"/>
</dbReference>
<dbReference type="Gene3D" id="3.40.960.10">
    <property type="entry name" value="VSR Endonuclease"/>
    <property type="match status" value="1"/>
</dbReference>
<dbReference type="GO" id="GO:0006298">
    <property type="term" value="P:mismatch repair"/>
    <property type="evidence" value="ECO:0007669"/>
    <property type="project" value="UniProtKB-UniRule"/>
</dbReference>
<dbReference type="NCBIfam" id="TIGR00632">
    <property type="entry name" value="vsr"/>
    <property type="match status" value="1"/>
</dbReference>
<dbReference type="GO" id="GO:0004519">
    <property type="term" value="F:endonuclease activity"/>
    <property type="evidence" value="ECO:0007669"/>
    <property type="project" value="UniProtKB-KW"/>
</dbReference>
<reference evidence="7 8" key="1">
    <citation type="submission" date="2019-12" db="EMBL/GenBank/DDBJ databases">
        <title>Genomic-based taxomic classification of the family Erythrobacteraceae.</title>
        <authorList>
            <person name="Xu L."/>
        </authorList>
    </citation>
    <scope>NUCLEOTIDE SEQUENCE [LARGE SCALE GENOMIC DNA]</scope>
    <source>
        <strain evidence="7 8">LMG 29519</strain>
    </source>
</reference>
<evidence type="ECO:0000256" key="2">
    <source>
        <dbReference type="ARBA" id="ARBA00022759"/>
    </source>
</evidence>
<keyword evidence="8" id="KW-1185">Reference proteome</keyword>
<evidence type="ECO:0000256" key="5">
    <source>
        <dbReference type="ARBA" id="ARBA00023204"/>
    </source>
</evidence>
<dbReference type="EMBL" id="WTYR01000001">
    <property type="protein sequence ID" value="MXP10093.1"/>
    <property type="molecule type" value="Genomic_DNA"/>
</dbReference>
<dbReference type="Proteomes" id="UP000429229">
    <property type="component" value="Unassembled WGS sequence"/>
</dbReference>
<dbReference type="SUPFAM" id="SSF52980">
    <property type="entry name" value="Restriction endonuclease-like"/>
    <property type="match status" value="1"/>
</dbReference>
<keyword evidence="5 6" id="KW-0234">DNA repair</keyword>
<keyword evidence="3 6" id="KW-0227">DNA damage</keyword>
<comment type="function">
    <text evidence="6">May nick specific sequences that contain T:G mispairs resulting from m5C-deamination.</text>
</comment>
<proteinExistence type="inferred from homology"/>
<comment type="caution">
    <text evidence="7">The sequence shown here is derived from an EMBL/GenBank/DDBJ whole genome shotgun (WGS) entry which is preliminary data.</text>
</comment>
<keyword evidence="1 6" id="KW-0540">Nuclease</keyword>
<evidence type="ECO:0000256" key="6">
    <source>
        <dbReference type="PIRNR" id="PIRNR018267"/>
    </source>
</evidence>
<dbReference type="GO" id="GO:0016787">
    <property type="term" value="F:hydrolase activity"/>
    <property type="evidence" value="ECO:0007669"/>
    <property type="project" value="UniProtKB-KW"/>
</dbReference>
<evidence type="ECO:0000313" key="8">
    <source>
        <dbReference type="Proteomes" id="UP000429229"/>
    </source>
</evidence>
<sequence>MADIVSKAKRSRMMSGIRSKNTRPELIVRSALHSRGFRYRLHDPNLPGKPDLVFPSLKSAIFVNGCFWHGHSCNLFRLPKTNTDFWAGKIEANRMRDARVRERLDAIGLRHFTVWECSLRGRSQDEMKGTIDECVCWLEAAREGVV</sequence>
<gene>
    <name evidence="7" type="primary">vsr</name>
    <name evidence="7" type="ORF">GRI68_07855</name>
</gene>
<evidence type="ECO:0000256" key="3">
    <source>
        <dbReference type="ARBA" id="ARBA00022763"/>
    </source>
</evidence>
<dbReference type="EC" id="3.1.-.-" evidence="6"/>
<keyword evidence="2 6" id="KW-0255">Endonuclease</keyword>
<keyword evidence="4 6" id="KW-0378">Hydrolase</keyword>
<name>A0A6I4U5E0_9SPHN</name>
<evidence type="ECO:0000256" key="4">
    <source>
        <dbReference type="ARBA" id="ARBA00022801"/>
    </source>
</evidence>
<dbReference type="OrthoDB" id="9801520at2"/>
<evidence type="ECO:0000313" key="7">
    <source>
        <dbReference type="EMBL" id="MXP10093.1"/>
    </source>
</evidence>
<dbReference type="InterPro" id="IPR004603">
    <property type="entry name" value="DNA_mismatch_endonuc_vsr"/>
</dbReference>
<comment type="similarity">
    <text evidence="6">Belongs to the vsr family.</text>
</comment>
<dbReference type="PIRSF" id="PIRSF018267">
    <property type="entry name" value="VSR_endonuc"/>
    <property type="match status" value="1"/>
</dbReference>
<protein>
    <recommendedName>
        <fullName evidence="6">Very short patch repair endonuclease</fullName>
        <ecNumber evidence="6">3.1.-.-</ecNumber>
    </recommendedName>
</protein>